<dbReference type="InterPro" id="IPR036291">
    <property type="entry name" value="NAD(P)-bd_dom_sf"/>
</dbReference>
<accession>A0A0H2X4W3</accession>
<dbReference type="KEGG" id="xcb:XC_0922"/>
<evidence type="ECO:0000256" key="1">
    <source>
        <dbReference type="ARBA" id="ARBA00006484"/>
    </source>
</evidence>
<dbReference type="GO" id="GO:0016491">
    <property type="term" value="F:oxidoreductase activity"/>
    <property type="evidence" value="ECO:0007669"/>
    <property type="project" value="UniProtKB-KW"/>
</dbReference>
<proteinExistence type="inferred from homology"/>
<sequence>MWRFMSCRKANSLRPVHSLAEHGMHSTTPITLITGGSRGLGRNAAHALAAAGHDIVLTYHRQADDAAAAVAHIQQLGRRAHALQLDTADVSTFADFAARLKDVLASWERNQFDALVNNAGTGLHAPIADTTADQFDALVNIHLKGPYFLTQTLLPLIADGGRILNVSSGLARFALPGSSAYAMMKGGIEVFTRYLAKELGARGISANTLAPGAIETDFNGGSVRDNAQVNAMVASVTALGRPGQPDDIGPVVAALLAPGTAWINAQRIEASGGMLI</sequence>
<protein>
    <submittedName>
        <fullName evidence="4">Reductase</fullName>
    </submittedName>
</protein>
<dbReference type="Gene3D" id="3.40.50.720">
    <property type="entry name" value="NAD(P)-binding Rossmann-like Domain"/>
    <property type="match status" value="1"/>
</dbReference>
<dbReference type="PRINTS" id="PR00081">
    <property type="entry name" value="GDHRDH"/>
</dbReference>
<dbReference type="AlphaFoldDB" id="A0A0H2X4W3"/>
<dbReference type="PANTHER" id="PTHR43639">
    <property type="entry name" value="OXIDOREDUCTASE, SHORT-CHAIN DEHYDROGENASE/REDUCTASE FAMILY (AFU_ORTHOLOGUE AFUA_5G02870)"/>
    <property type="match status" value="1"/>
</dbReference>
<organism evidence="4 5">
    <name type="scientific">Xanthomonas campestris pv. campestris (strain 8004)</name>
    <dbReference type="NCBI Taxonomy" id="314565"/>
    <lineage>
        <taxon>Bacteria</taxon>
        <taxon>Pseudomonadati</taxon>
        <taxon>Pseudomonadota</taxon>
        <taxon>Gammaproteobacteria</taxon>
        <taxon>Lysobacterales</taxon>
        <taxon>Lysobacteraceae</taxon>
        <taxon>Xanthomonas</taxon>
    </lineage>
</organism>
<comment type="similarity">
    <text evidence="1">Belongs to the short-chain dehydrogenases/reductases (SDR) family.</text>
</comment>
<name>A0A0H2X4W3_XANC8</name>
<reference evidence="4 5" key="1">
    <citation type="journal article" date="2005" name="Genome Res.">
        <title>Comparative and functional genomic analyses of the pathogenicity of phytopathogen Xanthomonas campestris pv. campestris.</title>
        <authorList>
            <person name="Qian W."/>
            <person name="Jia Y."/>
            <person name="Ren S.X."/>
            <person name="He Y.Q."/>
            <person name="Feng J.X."/>
            <person name="Lu L.F."/>
            <person name="Sun Q."/>
            <person name="Ying G."/>
            <person name="Tang D.J."/>
            <person name="Tang H."/>
            <person name="Wu W."/>
            <person name="Hao P."/>
            <person name="Wang L."/>
            <person name="Jiang B.L."/>
            <person name="Zeng S."/>
            <person name="Gu W.Y."/>
            <person name="Lu G."/>
            <person name="Rong L."/>
            <person name="Tian Y."/>
            <person name="Yao Z."/>
            <person name="Fu G."/>
            <person name="Chen B."/>
            <person name="Fang R."/>
            <person name="Qiang B."/>
            <person name="Chen Z."/>
            <person name="Zhao G.P."/>
            <person name="Tang J.L."/>
            <person name="He C."/>
        </authorList>
    </citation>
    <scope>NUCLEOTIDE SEQUENCE [LARGE SCALE GENOMIC DNA]</scope>
    <source>
        <strain evidence="4 5">8004</strain>
    </source>
</reference>
<evidence type="ECO:0000256" key="3">
    <source>
        <dbReference type="ARBA" id="ARBA00023002"/>
    </source>
</evidence>
<dbReference type="PANTHER" id="PTHR43639:SF1">
    <property type="entry name" value="SHORT-CHAIN DEHYDROGENASE_REDUCTASE FAMILY PROTEIN"/>
    <property type="match status" value="1"/>
</dbReference>
<keyword evidence="2" id="KW-0521">NADP</keyword>
<dbReference type="PRINTS" id="PR00080">
    <property type="entry name" value="SDRFAMILY"/>
</dbReference>
<dbReference type="HOGENOM" id="CLU_010194_1_3_6"/>
<dbReference type="FunFam" id="3.40.50.720:FF:000374">
    <property type="entry name" value="3-oxoacyl-(Acyl-carrier-protein) reductase"/>
    <property type="match status" value="1"/>
</dbReference>
<dbReference type="EMBL" id="CP000050">
    <property type="protein sequence ID" value="AAY47996.1"/>
    <property type="molecule type" value="Genomic_DNA"/>
</dbReference>
<evidence type="ECO:0000313" key="4">
    <source>
        <dbReference type="EMBL" id="AAY47996.1"/>
    </source>
</evidence>
<dbReference type="SUPFAM" id="SSF51735">
    <property type="entry name" value="NAD(P)-binding Rossmann-fold domains"/>
    <property type="match status" value="1"/>
</dbReference>
<evidence type="ECO:0000313" key="5">
    <source>
        <dbReference type="Proteomes" id="UP000000420"/>
    </source>
</evidence>
<keyword evidence="3" id="KW-0560">Oxidoreductase</keyword>
<dbReference type="Pfam" id="PF13561">
    <property type="entry name" value="adh_short_C2"/>
    <property type="match status" value="1"/>
</dbReference>
<gene>
    <name evidence="4" type="ordered locus">XC_0922</name>
</gene>
<evidence type="ECO:0000256" key="2">
    <source>
        <dbReference type="ARBA" id="ARBA00022857"/>
    </source>
</evidence>
<dbReference type="InterPro" id="IPR002347">
    <property type="entry name" value="SDR_fam"/>
</dbReference>
<dbReference type="Proteomes" id="UP000000420">
    <property type="component" value="Chromosome"/>
</dbReference>